<dbReference type="Gene3D" id="1.20.5.170">
    <property type="match status" value="3"/>
</dbReference>
<dbReference type="OrthoDB" id="1632057at2"/>
<feature type="domain" description="Trimeric autotransporter adhesin YadA-like head" evidence="13">
    <location>
        <begin position="1528"/>
        <end position="1552"/>
    </location>
</feature>
<feature type="signal peptide" evidence="11">
    <location>
        <begin position="1"/>
        <end position="27"/>
    </location>
</feature>
<evidence type="ECO:0000256" key="4">
    <source>
        <dbReference type="ARBA" id="ARBA00022448"/>
    </source>
</evidence>
<gene>
    <name evidence="15" type="ORF">CFB84_26305</name>
</gene>
<dbReference type="Proteomes" id="UP000214600">
    <property type="component" value="Unassembled WGS sequence"/>
</dbReference>
<feature type="domain" description="Trimeric autotransporter adhesin YadA-like stalk" evidence="14">
    <location>
        <begin position="920"/>
        <end position="954"/>
    </location>
</feature>
<feature type="domain" description="Trimeric autotransporter adhesin YadA-like head" evidence="13">
    <location>
        <begin position="99"/>
        <end position="119"/>
    </location>
</feature>
<keyword evidence="6" id="KW-0812">Transmembrane</keyword>
<evidence type="ECO:0000259" key="12">
    <source>
        <dbReference type="Pfam" id="PF03895"/>
    </source>
</evidence>
<feature type="domain" description="Trimeric autotransporter adhesin YadA-like stalk" evidence="14">
    <location>
        <begin position="519"/>
        <end position="557"/>
    </location>
</feature>
<keyword evidence="7 11" id="KW-0732">Signal</keyword>
<dbReference type="Pfam" id="PF03895">
    <property type="entry name" value="YadA_anchor"/>
    <property type="match status" value="1"/>
</dbReference>
<feature type="domain" description="Trimeric autotransporter adhesin YadA-like stalk" evidence="14">
    <location>
        <begin position="680"/>
        <end position="714"/>
    </location>
</feature>
<dbReference type="SUPFAM" id="SSF101967">
    <property type="entry name" value="Adhesin YadA, collagen-binding domain"/>
    <property type="match status" value="9"/>
</dbReference>
<dbReference type="Gene3D" id="1.20.5.2280">
    <property type="match status" value="2"/>
</dbReference>
<feature type="domain" description="Trimeric autotransporter adhesin YadA-like stalk" evidence="14">
    <location>
        <begin position="1335"/>
        <end position="1363"/>
    </location>
</feature>
<feature type="domain" description="Trimeric autotransporter adhesin YadA-like stalk" evidence="14">
    <location>
        <begin position="1558"/>
        <end position="1594"/>
    </location>
</feature>
<keyword evidence="8" id="KW-0653">Protein transport</keyword>
<dbReference type="Pfam" id="PF05662">
    <property type="entry name" value="YadA_stalk"/>
    <property type="match status" value="17"/>
</dbReference>
<dbReference type="GO" id="GO:0009986">
    <property type="term" value="C:cell surface"/>
    <property type="evidence" value="ECO:0007669"/>
    <property type="project" value="UniProtKB-SubCell"/>
</dbReference>
<feature type="domain" description="Trimeric autotransporter adhesin YadA-like head" evidence="13">
    <location>
        <begin position="123"/>
        <end position="147"/>
    </location>
</feature>
<evidence type="ECO:0000256" key="5">
    <source>
        <dbReference type="ARBA" id="ARBA00022452"/>
    </source>
</evidence>
<keyword evidence="4" id="KW-0813">Transport</keyword>
<dbReference type="GO" id="GO:0015031">
    <property type="term" value="P:protein transport"/>
    <property type="evidence" value="ECO:0007669"/>
    <property type="project" value="UniProtKB-KW"/>
</dbReference>
<dbReference type="Gene3D" id="6.10.250.2040">
    <property type="match status" value="5"/>
</dbReference>
<feature type="domain" description="Trimeric autotransporter adhesin YadA-like stalk" evidence="14">
    <location>
        <begin position="1471"/>
        <end position="1504"/>
    </location>
</feature>
<reference evidence="15 16" key="2">
    <citation type="submission" date="2017-08" db="EMBL/GenBank/DDBJ databases">
        <title>WGS of novel Burkholderia cepaca complex species.</title>
        <authorList>
            <person name="Lipuma J."/>
            <person name="Spilker T."/>
        </authorList>
    </citation>
    <scope>NUCLEOTIDE SEQUENCE [LARGE SCALE GENOMIC DNA]</scope>
    <source>
        <strain evidence="15 16">AU17325</strain>
    </source>
</reference>
<keyword evidence="5" id="KW-1134">Transmembrane beta strand</keyword>
<dbReference type="Gene3D" id="2.150.10.10">
    <property type="entry name" value="Serralysin-like metalloprotease, C-terminal"/>
    <property type="match status" value="3"/>
</dbReference>
<sequence length="1684" mass="166426">MKRKQISALAAAMFTGAGVLIAGAAQADNFVDRGNPDNALSGQCIDGTNPQCVSTKSGTYVAVSSNNVTMGTNAKANSSGIAIGDQSNAASKGGTTSGGAIAVGVGAQALANSATAIGTVAVAQGNTSLAIGRQSAAVGDFSMALGNVADAHGTSSIALGHSALASGDRSVAIGGANPTTSDGVSAGATYDAATQTRAGGTQSVAIGAGAQTNDNNQVAIGSGSTGANNGGTPVFGGTAAPVGGAVSFGAVGKERQLKNVAAGAADTDAVNVQQLKNVNGTLSTSIATVDARVTSVGNSLSTTISNVDQRVTNVGNSLSTSIVTATKNVVKYTDDSHAAIALDGSNGTKIGGVATGVADTDAVNVGQLKGTVAPLQTSISTAASNITNLQTSVTGINTSLSTATTSITNLQAADARNVKYDGQSGFDSVTFAGTNGTTLHNVAAGVANTDAVNVGQLNGGLSSLSTSVTNNLSTTLGNLSTSVTNQIGNATKNAVQYDDDAHSGVTLGGKGAQSPVGVHNVADGIAASDAVNVGQLGKATDTLNQSITNVGNQVTTNTGNIAALQQDALLWNANLGAYDASHGGNGPQRIGNVAAGVANTDAVNVGQLTGTVAPLQTSISTAASNITNLQTSVTGINTSLSTATTSITNLQAADARNVKYDGQSGFDSVTFAGTNGTTLHNVAAGVANTDAVNVGQLNGGLSSLSTSVTNNLSTTLGNLSTSVTNQIGNATKNAVQYDDDAHSGVTLGGKGAQSPVGVHNVADGIAASDAVNVGQLGKATDTLNQSITNVGNQVTTNTGNIAALQQDALLWNANLGAYDASHGGNGPQRIGNVAAGVANTDAVNVGQLTGTVAPLQTSISTAASNITNLQSNVTGINASLSTATTNITNLQAADARNVKYDGQSGFDSVTFAGTNGTTLHNVAAGVANTDAVNVGQLNGGLSSLSTSVTSNINTTLGNLSTSITNQIGNATKNAVQYDDDAHSGVTLGGKGAQSPVGVHNVADGVAASDAVNVGQLGKAADTLNQSITTVSNNVTTLGNQVTTNTGNIAALQQDALQWNANLGTYDASHGGNGPQRIGNVAAGKNGTDAVNVDQLNAAIQDGTSQLDALAVKYDDANKKQVSLGAGNGGSPVRLTNVAEGNVAAGSTDAVNGAQLRRATDGTAAALGGGATAKPDGTISAPDYKVGGGSFNNVGDALTNLDTRVGSNTTTLQNHETRIDTAETNIAGNTAAIAGLQQDALQFDPKAGAYNAARGGAPTKLTNVADGNVAAGSTDAVNGGQLSGVKSSLEQQITQVSNQAGEAVKNVVKYDVDANGNRLNSVSLIGGDTNAAVVLKNVAAGTDDTDAVNVKQLKSVQSNLNQLGALAVQYDDSSKSSITLGGAGGTRITNVQAGTLSATSTDAVNGSQLYATNQQVAKNTTDITNLQGNVTNIANGKAGLVQQQDPNGAITVGKDSGGTSVNFSGTAGDRVLTGVAAGVKDNDAVNMGQFNNALKNAAANDQIRAAATDANTTWITRADAGSIGSTATATGKNAVAVGQGSVADRDNSFSVGAKGSERQVTNVAAGTAPTDAVNVQQLNDNLSTATTQAKGYTDQRIGQVYNSFNDLKKDMYGGVASAMAVAGLPQPTGAGRSMVSAATSNYHGQQGFAAGYSYVTESNRWVVKASVTGNTRSDFGAVVGAGYQF</sequence>
<dbReference type="InterPro" id="IPR005594">
    <property type="entry name" value="YadA_C"/>
</dbReference>
<dbReference type="Gene3D" id="3.30.1300.30">
    <property type="entry name" value="GSPII I/J protein-like"/>
    <property type="match status" value="1"/>
</dbReference>
<feature type="domain" description="Trimeric autotransporter adhesin YadA-like stalk" evidence="14">
    <location>
        <begin position="349"/>
        <end position="388"/>
    </location>
</feature>
<comment type="caution">
    <text evidence="15">The sequence shown here is derived from an EMBL/GenBank/DDBJ whole genome shotgun (WGS) entry which is preliminary data.</text>
</comment>
<dbReference type="EMBL" id="NKFA01000009">
    <property type="protein sequence ID" value="OXI39845.1"/>
    <property type="molecule type" value="Genomic_DNA"/>
</dbReference>
<evidence type="ECO:0000256" key="7">
    <source>
        <dbReference type="ARBA" id="ARBA00022729"/>
    </source>
</evidence>
<feature type="domain" description="Trimeric autotransporter adhesin YadA-like C-terminal membrane anchor" evidence="12">
    <location>
        <begin position="1624"/>
        <end position="1684"/>
    </location>
</feature>
<feature type="domain" description="Trimeric autotransporter adhesin YadA-like stalk" evidence="14">
    <location>
        <begin position="759"/>
        <end position="797"/>
    </location>
</feature>
<feature type="domain" description="Trimeric autotransporter adhesin YadA-like stalk" evidence="14">
    <location>
        <begin position="440"/>
        <end position="474"/>
    </location>
</feature>
<evidence type="ECO:0000256" key="2">
    <source>
        <dbReference type="ARBA" id="ARBA00004442"/>
    </source>
</evidence>
<dbReference type="InterPro" id="IPR045584">
    <property type="entry name" value="Pilin-like"/>
</dbReference>
<evidence type="ECO:0000256" key="10">
    <source>
        <dbReference type="ARBA" id="ARBA00023237"/>
    </source>
</evidence>
<feature type="domain" description="Trimeric autotransporter adhesin YadA-like stalk" evidence="14">
    <location>
        <begin position="1259"/>
        <end position="1300"/>
    </location>
</feature>
<dbReference type="Pfam" id="PF05658">
    <property type="entry name" value="YadA_head"/>
    <property type="match status" value="5"/>
</dbReference>
<feature type="domain" description="Trimeric autotransporter adhesin YadA-like stalk" evidence="14">
    <location>
        <begin position="1386"/>
        <end position="1429"/>
    </location>
</feature>
<dbReference type="Gene3D" id="2.60.40.4050">
    <property type="match status" value="1"/>
</dbReference>
<evidence type="ECO:0000313" key="15">
    <source>
        <dbReference type="EMBL" id="OXI39845.1"/>
    </source>
</evidence>
<proteinExistence type="inferred from homology"/>
<evidence type="ECO:0000313" key="16">
    <source>
        <dbReference type="Proteomes" id="UP000214600"/>
    </source>
</evidence>
<feature type="chain" id="PRO_5012578967" evidence="11">
    <location>
        <begin position="28"/>
        <end position="1684"/>
    </location>
</feature>
<feature type="domain" description="Trimeric autotransporter adhesin YadA-like stalk" evidence="14">
    <location>
        <begin position="1076"/>
        <end position="1108"/>
    </location>
</feature>
<evidence type="ECO:0000256" key="6">
    <source>
        <dbReference type="ARBA" id="ARBA00022692"/>
    </source>
</evidence>
<feature type="domain" description="Trimeric autotransporter adhesin YadA-like head" evidence="13">
    <location>
        <begin position="151"/>
        <end position="174"/>
    </location>
</feature>
<evidence type="ECO:0000256" key="9">
    <source>
        <dbReference type="ARBA" id="ARBA00023136"/>
    </source>
</evidence>
<organism evidence="15 16">
    <name type="scientific">Burkholderia aenigmatica</name>
    <dbReference type="NCBI Taxonomy" id="2015348"/>
    <lineage>
        <taxon>Bacteria</taxon>
        <taxon>Pseudomonadati</taxon>
        <taxon>Pseudomonadota</taxon>
        <taxon>Betaproteobacteria</taxon>
        <taxon>Burkholderiales</taxon>
        <taxon>Burkholderiaceae</taxon>
        <taxon>Burkholderia</taxon>
        <taxon>Burkholderia cepacia complex</taxon>
    </lineage>
</organism>
<evidence type="ECO:0000256" key="3">
    <source>
        <dbReference type="ARBA" id="ARBA00005848"/>
    </source>
</evidence>
<reference evidence="16" key="1">
    <citation type="submission" date="2017-06" db="EMBL/GenBank/DDBJ databases">
        <authorList>
            <person name="LiPuma J."/>
            <person name="Spilker T."/>
        </authorList>
    </citation>
    <scope>NUCLEOTIDE SEQUENCE [LARGE SCALE GENOMIC DNA]</scope>
    <source>
        <strain evidence="16">AU17325</strain>
    </source>
</reference>
<feature type="domain" description="Trimeric autotransporter adhesin YadA-like stalk" evidence="14">
    <location>
        <begin position="829"/>
        <end position="868"/>
    </location>
</feature>
<dbReference type="InterPro" id="IPR008640">
    <property type="entry name" value="Adhesin_Head_dom"/>
</dbReference>
<feature type="domain" description="Trimeric autotransporter adhesin YadA-like stalk" evidence="14">
    <location>
        <begin position="589"/>
        <end position="628"/>
    </location>
</feature>
<evidence type="ECO:0000259" key="13">
    <source>
        <dbReference type="Pfam" id="PF05658"/>
    </source>
</evidence>
<feature type="domain" description="Trimeric autotransporter adhesin YadA-like stalk" evidence="14">
    <location>
        <begin position="999"/>
        <end position="1036"/>
    </location>
</feature>
<dbReference type="InterPro" id="IPR011049">
    <property type="entry name" value="Serralysin-like_metalloprot_C"/>
</dbReference>
<dbReference type="RefSeq" id="WP_089452646.1">
    <property type="nucleotide sequence ID" value="NZ_NKFA01000009.1"/>
</dbReference>
<dbReference type="SUPFAM" id="SSF54523">
    <property type="entry name" value="Pili subunits"/>
    <property type="match status" value="1"/>
</dbReference>
<protein>
    <submittedName>
        <fullName evidence="15">Hemagglutinin</fullName>
    </submittedName>
</protein>
<dbReference type="Gene3D" id="6.10.250.2030">
    <property type="match status" value="4"/>
</dbReference>
<feature type="domain" description="Trimeric autotransporter adhesin YadA-like stalk" evidence="14">
    <location>
        <begin position="257"/>
        <end position="291"/>
    </location>
</feature>
<evidence type="ECO:0000256" key="1">
    <source>
        <dbReference type="ARBA" id="ARBA00004241"/>
    </source>
</evidence>
<evidence type="ECO:0000259" key="14">
    <source>
        <dbReference type="Pfam" id="PF05662"/>
    </source>
</evidence>
<evidence type="ECO:0000256" key="11">
    <source>
        <dbReference type="SAM" id="SignalP"/>
    </source>
</evidence>
<dbReference type="InterPro" id="IPR008635">
    <property type="entry name" value="Coiled_stalk_dom"/>
</dbReference>
<feature type="domain" description="Trimeric autotransporter adhesin YadA-like head" evidence="13">
    <location>
        <begin position="198"/>
        <end position="224"/>
    </location>
</feature>
<comment type="subcellular location">
    <subcellularLocation>
        <location evidence="2">Cell outer membrane</location>
    </subcellularLocation>
    <subcellularLocation>
        <location evidence="1">Cell surface</location>
    </subcellularLocation>
</comment>
<comment type="similarity">
    <text evidence="3">Belongs to the autotransporter-2 (AT-2) (TC 1.B.40) family.</text>
</comment>
<feature type="domain" description="Trimeric autotransporter adhesin YadA-like stalk" evidence="14">
    <location>
        <begin position="1133"/>
        <end position="1172"/>
    </location>
</feature>
<accession>A0A228ICE0</accession>
<keyword evidence="9" id="KW-0472">Membrane</keyword>
<keyword evidence="10" id="KW-0998">Cell outer membrane</keyword>
<evidence type="ECO:0000256" key="8">
    <source>
        <dbReference type="ARBA" id="ARBA00022927"/>
    </source>
</evidence>
<dbReference type="CDD" id="cd12820">
    <property type="entry name" value="LbR_YadA-like"/>
    <property type="match status" value="1"/>
</dbReference>
<name>A0A228ICE0_9BURK</name>
<dbReference type="GO" id="GO:0009279">
    <property type="term" value="C:cell outer membrane"/>
    <property type="evidence" value="ECO:0007669"/>
    <property type="project" value="UniProtKB-SubCell"/>
</dbReference>